<dbReference type="RefSeq" id="WP_011263430.1">
    <property type="nucleotide sequence ID" value="NC_006841.2"/>
</dbReference>
<keyword evidence="3" id="KW-1185">Reference proteome</keyword>
<dbReference type="KEGG" id="vfi:VF_A0581"/>
<dbReference type="EMBL" id="CP000021">
    <property type="protein sequence ID" value="AAW87651.1"/>
    <property type="molecule type" value="Genomic_DNA"/>
</dbReference>
<name>Q5DZZ5_ALIF1</name>
<proteinExistence type="predicted"/>
<dbReference type="eggNOG" id="COG2946">
    <property type="taxonomic scope" value="Bacteria"/>
</dbReference>
<dbReference type="AlphaFoldDB" id="Q5DZZ5"/>
<dbReference type="PATRIC" id="fig|312309.11.peg.3185"/>
<evidence type="ECO:0000313" key="3">
    <source>
        <dbReference type="Proteomes" id="UP000000537"/>
    </source>
</evidence>
<feature type="domain" description="Replication initiation protein-like C-terminal" evidence="1">
    <location>
        <begin position="185"/>
        <end position="334"/>
    </location>
</feature>
<protein>
    <submittedName>
        <fullName evidence="2">RstA2 protein</fullName>
    </submittedName>
</protein>
<dbReference type="OrthoDB" id="341658at2"/>
<gene>
    <name evidence="2" type="primary">rstA</name>
    <name evidence="2" type="ordered locus">VF_A0581</name>
</gene>
<sequence>MTKKTVNLDEIKEIDTNLSPYVFCDWLSFTFPYVDLRHLHKADLSDMRFAPVPVHPSRKNGRKLKFRKMPKPNYKLVKNDEEKKRKLEDIYKQQFNVMLHDRLEVFCLIVLGLRLGNWREKGLNGYENSAGLYVPNTTKRVGFVALGGNNGTCFFQIEGAGCKHVFNHTDGFRLHWWLTIVGVTRLSRIDLAIDDFHEMFGREYAKKAYCDDAFRTSAFGRAPNGGERVVVSPNGEIVNESFEVGNRQSTVYWRIYNKAAQLGLDFFWFRSEVELKKVSIDVLLNISGYFAGSCAYSASIISSTPVKIVSNKKKACLDIHSQIRWARRQVGKTLFDIANHFNGDLEKTFGILANGNPDGDSIQLNDKFVLPNVYKKLMIEILEK</sequence>
<accession>Q5DZZ5</accession>
<dbReference type="STRING" id="312309.VF_A0581"/>
<organism evidence="2 3">
    <name type="scientific">Aliivibrio fischeri (strain ATCC 700601 / ES114)</name>
    <name type="common">Vibrio fischeri</name>
    <dbReference type="NCBI Taxonomy" id="312309"/>
    <lineage>
        <taxon>Bacteria</taxon>
        <taxon>Pseudomonadati</taxon>
        <taxon>Pseudomonadota</taxon>
        <taxon>Gammaproteobacteria</taxon>
        <taxon>Vibrionales</taxon>
        <taxon>Vibrionaceae</taxon>
        <taxon>Aliivibrio</taxon>
    </lineage>
</organism>
<evidence type="ECO:0000313" key="2">
    <source>
        <dbReference type="EMBL" id="AAW87651.1"/>
    </source>
</evidence>
<dbReference type="InterPro" id="IPR003491">
    <property type="entry name" value="REP-like_C"/>
</dbReference>
<dbReference type="Proteomes" id="UP000000537">
    <property type="component" value="Chromosome II"/>
</dbReference>
<dbReference type="Pfam" id="PF02486">
    <property type="entry name" value="Rep_trans"/>
    <property type="match status" value="1"/>
</dbReference>
<dbReference type="GeneID" id="54165904"/>
<reference evidence="2 3" key="1">
    <citation type="journal article" date="2005" name="Proc. Natl. Acad. Sci. U.S.A.">
        <title>Complete genome sequence of Vibrio fischeri: a symbiotic bacterium with pathogenic congeners.</title>
        <authorList>
            <person name="Ruby E.G."/>
            <person name="Urbanowski M."/>
            <person name="Campbell J."/>
            <person name="Dunn A."/>
            <person name="Faini M."/>
            <person name="Gunsalus R."/>
            <person name="Lostroh P."/>
            <person name="Lupp C."/>
            <person name="McCann J."/>
            <person name="Millikan D."/>
            <person name="Schaefer A."/>
            <person name="Stabb E."/>
            <person name="Stevens A."/>
            <person name="Visick K."/>
            <person name="Whistler C."/>
            <person name="Greenberg E.P."/>
        </authorList>
    </citation>
    <scope>NUCLEOTIDE SEQUENCE [LARGE SCALE GENOMIC DNA]</scope>
    <source>
        <strain evidence="3">ATCC 700601 / ES114</strain>
    </source>
</reference>
<reference evidence="2 3" key="2">
    <citation type="journal article" date="2008" name="BMC Genomics">
        <title>Comparative genomics-based investigation of resequencing targets in Vibrio fischeri: focus on point miscalls and artefactual expansions.</title>
        <authorList>
            <person name="Mandel M.J."/>
            <person name="Stabb E.V."/>
            <person name="Ruby E.G."/>
        </authorList>
    </citation>
    <scope>NUCLEOTIDE SEQUENCE [LARGE SCALE GENOMIC DNA]</scope>
    <source>
        <strain evidence="3">ATCC 700601 / ES114</strain>
    </source>
</reference>
<dbReference type="HOGENOM" id="CLU_061393_0_0_6"/>
<dbReference type="EnsemblBacteria" id="AAW87651">
    <property type="protein sequence ID" value="AAW87651"/>
    <property type="gene ID" value="VF_A0581"/>
</dbReference>
<evidence type="ECO:0000259" key="1">
    <source>
        <dbReference type="Pfam" id="PF02486"/>
    </source>
</evidence>